<dbReference type="AlphaFoldDB" id="A0A2A2ZAY8"/>
<dbReference type="EMBL" id="NSFD01000059">
    <property type="protein sequence ID" value="PBA23611.1"/>
    <property type="molecule type" value="Genomic_DNA"/>
</dbReference>
<proteinExistence type="predicted"/>
<dbReference type="InterPro" id="IPR017853">
    <property type="entry name" value="GH"/>
</dbReference>
<feature type="signal peptide" evidence="2">
    <location>
        <begin position="1"/>
        <end position="19"/>
    </location>
</feature>
<accession>A0A2A2ZAY8</accession>
<dbReference type="PANTHER" id="PTHR12631:SF10">
    <property type="entry name" value="BETA-XYLOSIDASE-LIKE PROTEIN-RELATED"/>
    <property type="match status" value="1"/>
</dbReference>
<evidence type="ECO:0000256" key="2">
    <source>
        <dbReference type="SAM" id="SignalP"/>
    </source>
</evidence>
<dbReference type="GO" id="GO:0004553">
    <property type="term" value="F:hydrolase activity, hydrolyzing O-glycosyl compounds"/>
    <property type="evidence" value="ECO:0007669"/>
    <property type="project" value="TreeGrafter"/>
</dbReference>
<evidence type="ECO:0000256" key="1">
    <source>
        <dbReference type="SAM" id="MobiDB-lite"/>
    </source>
</evidence>
<dbReference type="Gene3D" id="3.20.20.80">
    <property type="entry name" value="Glycosidases"/>
    <property type="match status" value="1"/>
</dbReference>
<dbReference type="InterPro" id="IPR051923">
    <property type="entry name" value="Glycosyl_Hydrolase_39"/>
</dbReference>
<organism evidence="3 4">
    <name type="scientific">Mycobacterium avium</name>
    <dbReference type="NCBI Taxonomy" id="1764"/>
    <lineage>
        <taxon>Bacteria</taxon>
        <taxon>Bacillati</taxon>
        <taxon>Actinomycetota</taxon>
        <taxon>Actinomycetes</taxon>
        <taxon>Mycobacteriales</taxon>
        <taxon>Mycobacteriaceae</taxon>
        <taxon>Mycobacterium</taxon>
        <taxon>Mycobacterium avium complex (MAC)</taxon>
    </lineage>
</organism>
<evidence type="ECO:0000313" key="3">
    <source>
        <dbReference type="EMBL" id="PBA23611.1"/>
    </source>
</evidence>
<sequence>MITTSLLRAKMAVATSAIALSALTPAAHQTISAPHPAPPAAPPTVSMAVELAASITSDGSSQTVGVADAYLYTLNQTQLVNQLNEIRSLGVTDLRIVVPWIYIQPTSATTYNWGQMDNVINTAHAMGFTLTASITGNPTWDGTPLVGAPNPNTYATFAAAVAQRYANQINAYEVWNEPNAVTFMAPSDPATYTAILKAAYTAIKAVNPSATVIAGVLGAVTTVPGMSVSPQQFLAGMYAAGAQGFFDALSFHPYNYTLPFSAGAGIANSPLEQVKALYALMTANGDAAKQIWATEFGNPTMPGGITQTQQAQMLRDFVTAWSKLSFAGPSFVYTANDLNTGYLLDENNLGLFTTDGIPKLAAQTLAALIKQLAAGPLPAYTAPQLPAAQTLWIQLVSFSLSVVNEALLIPNIVTKALYNAAPAPLQQAFSTVAHAVSLAAAQTLNAITPAAETGINMLINFPTSPQAAAHALGASFYGTEVTIARALASVGIGAAPKPAPAPTPAATSAIATTAVAPKPIAQTTEAGTAPKPTTEPASSAGTTATGESGSTRTDSKSTAPAPTAAPVGAAAPNPSPATTPTSSTPPATTATGSATAHPASPATAAPVGATATGALAKPAATPTSATPSKTAATQGAGATTHPTPSSKPTKSTSATGSQRDGGSAAAGKHSNVARD</sequence>
<dbReference type="PANTHER" id="PTHR12631">
    <property type="entry name" value="ALPHA-L-IDURONIDASE"/>
    <property type="match status" value="1"/>
</dbReference>
<feature type="chain" id="PRO_5038829120" evidence="2">
    <location>
        <begin position="20"/>
        <end position="675"/>
    </location>
</feature>
<feature type="compositionally biased region" description="Low complexity" evidence="1">
    <location>
        <begin position="559"/>
        <end position="655"/>
    </location>
</feature>
<feature type="compositionally biased region" description="Low complexity" evidence="1">
    <location>
        <begin position="532"/>
        <end position="551"/>
    </location>
</feature>
<protein>
    <submittedName>
        <fullName evidence="3">Uncharacterized protein</fullName>
    </submittedName>
</protein>
<dbReference type="SUPFAM" id="SSF51445">
    <property type="entry name" value="(Trans)glycosidases"/>
    <property type="match status" value="1"/>
</dbReference>
<evidence type="ECO:0000313" key="4">
    <source>
        <dbReference type="Proteomes" id="UP000217768"/>
    </source>
</evidence>
<reference evidence="3 4" key="1">
    <citation type="submission" date="2017-08" db="EMBL/GenBank/DDBJ databases">
        <title>Phylogenetic analysis of Mycobacterium avium complex whole genomes.</title>
        <authorList>
            <person name="Caverly L.J."/>
            <person name="Spilker T."/>
            <person name="Lipuma J."/>
        </authorList>
    </citation>
    <scope>NUCLEOTIDE SEQUENCE [LARGE SCALE GENOMIC DNA]</scope>
    <source>
        <strain evidence="3 4">FLAC0165</strain>
    </source>
</reference>
<keyword evidence="2" id="KW-0732">Signal</keyword>
<comment type="caution">
    <text evidence="3">The sequence shown here is derived from an EMBL/GenBank/DDBJ whole genome shotgun (WGS) entry which is preliminary data.</text>
</comment>
<dbReference type="Proteomes" id="UP000217768">
    <property type="component" value="Unassembled WGS sequence"/>
</dbReference>
<gene>
    <name evidence="3" type="ORF">CKJ66_27720</name>
</gene>
<name>A0A2A2ZAY8_MYCAV</name>
<feature type="region of interest" description="Disordered" evidence="1">
    <location>
        <begin position="523"/>
        <end position="675"/>
    </location>
</feature>